<dbReference type="RefSeq" id="XP_072836057.1">
    <property type="nucleotide sequence ID" value="XM_072979956.1"/>
</dbReference>
<evidence type="ECO:0000259" key="7">
    <source>
        <dbReference type="Pfam" id="PF02988"/>
    </source>
</evidence>
<reference evidence="9" key="1">
    <citation type="submission" date="2025-08" db="UniProtKB">
        <authorList>
            <consortium name="RefSeq"/>
        </authorList>
    </citation>
    <scope>IDENTIFICATION</scope>
</reference>
<proteinExistence type="inferred from homology"/>
<evidence type="ECO:0000256" key="4">
    <source>
        <dbReference type="ARBA" id="ARBA00023005"/>
    </source>
</evidence>
<organism evidence="8 9">
    <name type="scientific">Pogona vitticeps</name>
    <name type="common">central bearded dragon</name>
    <dbReference type="NCBI Taxonomy" id="103695"/>
    <lineage>
        <taxon>Eukaryota</taxon>
        <taxon>Metazoa</taxon>
        <taxon>Chordata</taxon>
        <taxon>Craniata</taxon>
        <taxon>Vertebrata</taxon>
        <taxon>Euteleostomi</taxon>
        <taxon>Lepidosauria</taxon>
        <taxon>Squamata</taxon>
        <taxon>Bifurcata</taxon>
        <taxon>Unidentata</taxon>
        <taxon>Episquamata</taxon>
        <taxon>Toxicofera</taxon>
        <taxon>Iguania</taxon>
        <taxon>Acrodonta</taxon>
        <taxon>Agamidae</taxon>
        <taxon>Amphibolurinae</taxon>
        <taxon>Pogona</taxon>
    </lineage>
</organism>
<evidence type="ECO:0000256" key="6">
    <source>
        <dbReference type="SAM" id="SignalP"/>
    </source>
</evidence>
<protein>
    <submittedName>
        <fullName evidence="9">Phospholipase A2 inhibitor gamma subunit B-like</fullName>
    </submittedName>
</protein>
<dbReference type="InterPro" id="IPR045860">
    <property type="entry name" value="Snake_toxin-like_sf"/>
</dbReference>
<dbReference type="Pfam" id="PF02988">
    <property type="entry name" value="PLA2_inh"/>
    <property type="match status" value="1"/>
</dbReference>
<sequence>MVPLINLGLLLAGFLARGSCLICDTCISPGQRCDGVAHSCGPREDACLTIVGMNSLSGSDTTKTLKTCIGAADCYAGSISITTNAGLHLESISSCCQYDHCNRWDLNCGPPSKFTAQGCSTESACSLPLQTGLYSAGVIFNLDQVECSLPRKVSSG</sequence>
<dbReference type="PANTHER" id="PTHR20914">
    <property type="entry name" value="LY6/PLAUR DOMAIN-CONTAINING PROTEIN 8"/>
    <property type="match status" value="1"/>
</dbReference>
<evidence type="ECO:0000256" key="3">
    <source>
        <dbReference type="ARBA" id="ARBA00022525"/>
    </source>
</evidence>
<evidence type="ECO:0000256" key="2">
    <source>
        <dbReference type="ARBA" id="ARBA00006570"/>
    </source>
</evidence>
<keyword evidence="6" id="KW-0732">Signal</keyword>
<keyword evidence="4 9" id="KW-0593">Phospholipase A2 inhibitor</keyword>
<evidence type="ECO:0000313" key="8">
    <source>
        <dbReference type="Proteomes" id="UP001652642"/>
    </source>
</evidence>
<dbReference type="GO" id="GO:0019834">
    <property type="term" value="F:phospholipase A2 inhibitor activity"/>
    <property type="evidence" value="ECO:0007669"/>
    <property type="project" value="UniProtKB-KW"/>
</dbReference>
<dbReference type="Gene3D" id="2.10.60.10">
    <property type="entry name" value="CD59"/>
    <property type="match status" value="1"/>
</dbReference>
<evidence type="ECO:0000313" key="9">
    <source>
        <dbReference type="RefSeq" id="XP_072836057.1"/>
    </source>
</evidence>
<evidence type="ECO:0000256" key="5">
    <source>
        <dbReference type="ARBA" id="ARBA00023157"/>
    </source>
</evidence>
<dbReference type="Proteomes" id="UP001652642">
    <property type="component" value="Chromosome 9"/>
</dbReference>
<dbReference type="InterPro" id="IPR004126">
    <property type="entry name" value="PLipase_A2_inh_N"/>
</dbReference>
<keyword evidence="3" id="KW-0964">Secreted</keyword>
<keyword evidence="5" id="KW-1015">Disulfide bond</keyword>
<gene>
    <name evidence="9" type="primary">LOC140701284</name>
</gene>
<feature type="domain" description="Phospholipase A2 inhibitor N-terminal" evidence="7">
    <location>
        <begin position="23"/>
        <end position="102"/>
    </location>
</feature>
<dbReference type="PANTHER" id="PTHR20914:SF2">
    <property type="entry name" value="LY6_PLAUR DOMAIN-CONTAINING PROTEIN 8"/>
    <property type="match status" value="1"/>
</dbReference>
<dbReference type="SUPFAM" id="SSF57302">
    <property type="entry name" value="Snake toxin-like"/>
    <property type="match status" value="1"/>
</dbReference>
<feature type="signal peptide" evidence="6">
    <location>
        <begin position="1"/>
        <end position="20"/>
    </location>
</feature>
<dbReference type="GeneID" id="140701284"/>
<evidence type="ECO:0000256" key="1">
    <source>
        <dbReference type="ARBA" id="ARBA00004613"/>
    </source>
</evidence>
<feature type="chain" id="PRO_5045271345" evidence="6">
    <location>
        <begin position="21"/>
        <end position="156"/>
    </location>
</feature>
<comment type="subcellular location">
    <subcellularLocation>
        <location evidence="1">Secreted</location>
    </subcellularLocation>
</comment>
<dbReference type="InterPro" id="IPR050918">
    <property type="entry name" value="CNF-like_PLA2_Inhibitor"/>
</dbReference>
<keyword evidence="8" id="KW-1185">Reference proteome</keyword>
<comment type="similarity">
    <text evidence="2">Belongs to the CNF-like-inhibitor family.</text>
</comment>
<accession>A0ABM5ESB8</accession>
<name>A0ABM5ESB8_9SAUR</name>